<name>A0A8J3AID9_9BIFI</name>
<evidence type="ECO:0000313" key="2">
    <source>
        <dbReference type="Proteomes" id="UP000619536"/>
    </source>
</evidence>
<comment type="caution">
    <text evidence="1">The sequence shown here is derived from an EMBL/GenBank/DDBJ whole genome shotgun (WGS) entry which is preliminary data.</text>
</comment>
<evidence type="ECO:0000313" key="1">
    <source>
        <dbReference type="EMBL" id="GGI13374.1"/>
    </source>
</evidence>
<gene>
    <name evidence="1" type="ORF">GCM10007377_05640</name>
</gene>
<accession>A0A8J3AID9</accession>
<dbReference type="AlphaFoldDB" id="A0A8J3AID9"/>
<proteinExistence type="predicted"/>
<reference evidence="1" key="2">
    <citation type="submission" date="2020-09" db="EMBL/GenBank/DDBJ databases">
        <authorList>
            <person name="Sun Q."/>
            <person name="Sedlacek I."/>
        </authorList>
    </citation>
    <scope>NUCLEOTIDE SEQUENCE</scope>
    <source>
        <strain evidence="1">CCM 8606</strain>
    </source>
</reference>
<dbReference type="Proteomes" id="UP000619536">
    <property type="component" value="Unassembled WGS sequence"/>
</dbReference>
<protein>
    <submittedName>
        <fullName evidence="1">Uncharacterized protein</fullName>
    </submittedName>
</protein>
<organism evidence="1 2">
    <name type="scientific">Galliscardovia ingluviei</name>
    <dbReference type="NCBI Taxonomy" id="1769422"/>
    <lineage>
        <taxon>Bacteria</taxon>
        <taxon>Bacillati</taxon>
        <taxon>Actinomycetota</taxon>
        <taxon>Actinomycetes</taxon>
        <taxon>Bifidobacteriales</taxon>
        <taxon>Bifidobacteriaceae</taxon>
        <taxon>Galliscardovia</taxon>
    </lineage>
</organism>
<reference evidence="1" key="1">
    <citation type="journal article" date="2014" name="Int. J. Syst. Evol. Microbiol.">
        <title>Complete genome sequence of Corynebacterium casei LMG S-19264T (=DSM 44701T), isolated from a smear-ripened cheese.</title>
        <authorList>
            <consortium name="US DOE Joint Genome Institute (JGI-PGF)"/>
            <person name="Walter F."/>
            <person name="Albersmeier A."/>
            <person name="Kalinowski J."/>
            <person name="Ruckert C."/>
        </authorList>
    </citation>
    <scope>NUCLEOTIDE SEQUENCE</scope>
    <source>
        <strain evidence="1">CCM 8606</strain>
    </source>
</reference>
<dbReference type="EMBL" id="BMDH01000001">
    <property type="protein sequence ID" value="GGI13374.1"/>
    <property type="molecule type" value="Genomic_DNA"/>
</dbReference>
<keyword evidence="2" id="KW-1185">Reference proteome</keyword>
<sequence length="184" mass="20407">MSTHIDTFDYAQHARQTAQADLLAQQVQLQPRPTMTIEDNSMVVHCEFPSILGCGGTNLRLVITRLVPQDMAIETCVQLAKKTCSLSCAITEVIRGRVEIQLIERYIDEQDLRQIQAMAHLLQGESSQTTRNLPIVPMFVHATVVNDACFDATIGIGIGSQLHLTSLVLRLRGSRWIATHISVS</sequence>
<dbReference type="RefSeq" id="WP_188354707.1">
    <property type="nucleotide sequence ID" value="NZ_BMDH01000001.1"/>
</dbReference>